<dbReference type="Gene3D" id="2.60.130.10">
    <property type="entry name" value="Aromatic compound dioxygenase"/>
    <property type="match status" value="2"/>
</dbReference>
<name>A0ABN3XY55_9ACTN</name>
<dbReference type="InterPro" id="IPR050770">
    <property type="entry name" value="Intradiol_RC_Dioxygenase"/>
</dbReference>
<proteinExistence type="predicted"/>
<dbReference type="InterPro" id="IPR015889">
    <property type="entry name" value="Intradiol_dOase_core"/>
</dbReference>
<evidence type="ECO:0000313" key="1">
    <source>
        <dbReference type="EMBL" id="GAA3007909.1"/>
    </source>
</evidence>
<reference evidence="1 2" key="1">
    <citation type="journal article" date="2019" name="Int. J. Syst. Evol. Microbiol.">
        <title>The Global Catalogue of Microorganisms (GCM) 10K type strain sequencing project: providing services to taxonomists for standard genome sequencing and annotation.</title>
        <authorList>
            <consortium name="The Broad Institute Genomics Platform"/>
            <consortium name="The Broad Institute Genome Sequencing Center for Infectious Disease"/>
            <person name="Wu L."/>
            <person name="Ma J."/>
        </authorList>
    </citation>
    <scope>NUCLEOTIDE SEQUENCE [LARGE SCALE GENOMIC DNA]</scope>
    <source>
        <strain evidence="1 2">JCM 3106</strain>
    </source>
</reference>
<dbReference type="SUPFAM" id="SSF49482">
    <property type="entry name" value="Aromatic compound dioxygenase"/>
    <property type="match status" value="1"/>
</dbReference>
<dbReference type="PANTHER" id="PTHR33711:SF9">
    <property type="entry name" value="PROTOCATECHUATE 3,4-DIOXYGENASE ALPHA CHAIN"/>
    <property type="match status" value="1"/>
</dbReference>
<keyword evidence="2" id="KW-1185">Reference proteome</keyword>
<evidence type="ECO:0000313" key="2">
    <source>
        <dbReference type="Proteomes" id="UP001499930"/>
    </source>
</evidence>
<comment type="caution">
    <text evidence="1">The sequence shown here is derived from an EMBL/GenBank/DDBJ whole genome shotgun (WGS) entry which is preliminary data.</text>
</comment>
<dbReference type="PANTHER" id="PTHR33711">
    <property type="entry name" value="DIOXYGENASE, PUTATIVE (AFU_ORTHOLOGUE AFUA_2G02910)-RELATED"/>
    <property type="match status" value="1"/>
</dbReference>
<dbReference type="Proteomes" id="UP001499930">
    <property type="component" value="Unassembled WGS sequence"/>
</dbReference>
<organism evidence="1 2">
    <name type="scientific">Streptosporangium longisporum</name>
    <dbReference type="NCBI Taxonomy" id="46187"/>
    <lineage>
        <taxon>Bacteria</taxon>
        <taxon>Bacillati</taxon>
        <taxon>Actinomycetota</taxon>
        <taxon>Actinomycetes</taxon>
        <taxon>Streptosporangiales</taxon>
        <taxon>Streptosporangiaceae</taxon>
        <taxon>Streptosporangium</taxon>
    </lineage>
</organism>
<dbReference type="EMBL" id="BAAAWD010000007">
    <property type="protein sequence ID" value="GAA3007909.1"/>
    <property type="molecule type" value="Genomic_DNA"/>
</dbReference>
<accession>A0ABN3XY55</accession>
<protein>
    <submittedName>
        <fullName evidence="1">Protocatechuate 3,4-dioxygenase subunit alpha</fullName>
    </submittedName>
</protein>
<dbReference type="RefSeq" id="WP_344895218.1">
    <property type="nucleotide sequence ID" value="NZ_BAAAWD010000007.1"/>
</dbReference>
<sequence length="147" mass="16079">MVPTPSQTVGPFFAHALPYAEGPLVVPEDHPDAIELHGRVTDGAGEPVPDALLEICQPGLFGRCETGADGSYRFRTAATDGYIPLLVFGRGLLKPVWTRVYLSADAPFLAEVDPARRGTLVARKEGERSYRFDVRLQGEDETVFFAF</sequence>
<gene>
    <name evidence="1" type="primary">pcaG</name>
    <name evidence="1" type="ORF">GCM10017559_32730</name>
</gene>